<dbReference type="PANTHER" id="PTHR13778:SF47">
    <property type="entry name" value="LIPOPOLYSACCHARIDE 1,3-GALACTOSYLTRANSFERASE"/>
    <property type="match status" value="1"/>
</dbReference>
<dbReference type="InterPro" id="IPR029044">
    <property type="entry name" value="Nucleotide-diphossugar_trans"/>
</dbReference>
<gene>
    <name evidence="4" type="ORF">H5P27_12840</name>
</gene>
<protein>
    <submittedName>
        <fullName evidence="4">Glycosyltransferase family 8 protein</fullName>
    </submittedName>
</protein>
<name>A0A7X1B7F0_9BACT</name>
<evidence type="ECO:0000313" key="5">
    <source>
        <dbReference type="Proteomes" id="UP000526501"/>
    </source>
</evidence>
<dbReference type="InterPro" id="IPR050748">
    <property type="entry name" value="Glycosyltrans_8_dom-fam"/>
</dbReference>
<evidence type="ECO:0000256" key="2">
    <source>
        <dbReference type="ARBA" id="ARBA00022679"/>
    </source>
</evidence>
<dbReference type="PANTHER" id="PTHR13778">
    <property type="entry name" value="GLYCOSYLTRANSFERASE 8 DOMAIN-CONTAINING PROTEIN"/>
    <property type="match status" value="1"/>
</dbReference>
<dbReference type="InterPro" id="IPR002495">
    <property type="entry name" value="Glyco_trans_8"/>
</dbReference>
<dbReference type="SUPFAM" id="SSF53448">
    <property type="entry name" value="Nucleotide-diphospho-sugar transferases"/>
    <property type="match status" value="1"/>
</dbReference>
<keyword evidence="3" id="KW-0479">Metal-binding</keyword>
<comment type="caution">
    <text evidence="4">The sequence shown here is derived from an EMBL/GenBank/DDBJ whole genome shotgun (WGS) entry which is preliminary data.</text>
</comment>
<dbReference type="EMBL" id="JACHVC010000012">
    <property type="protein sequence ID" value="MBC2606932.1"/>
    <property type="molecule type" value="Genomic_DNA"/>
</dbReference>
<dbReference type="Proteomes" id="UP000526501">
    <property type="component" value="Unassembled WGS sequence"/>
</dbReference>
<evidence type="ECO:0000256" key="3">
    <source>
        <dbReference type="ARBA" id="ARBA00022723"/>
    </source>
</evidence>
<keyword evidence="2 4" id="KW-0808">Transferase</keyword>
<accession>A0A7X1B7F0</accession>
<dbReference type="CDD" id="cd04194">
    <property type="entry name" value="GT8_A4GalT_like"/>
    <property type="match status" value="1"/>
</dbReference>
<dbReference type="GO" id="GO:0046872">
    <property type="term" value="F:metal ion binding"/>
    <property type="evidence" value="ECO:0007669"/>
    <property type="project" value="UniProtKB-KW"/>
</dbReference>
<sequence>MGINVACACDNSFAMPLAVMVRSILDTLSCSEKIELFVLDGGVSPENKKKVLSSWEAHRVDVNWLSPELSDISGLRVSGHVNLLTYFRILLPRMLPERVERVIYLDCDMVVRKDLSVLWDTPLGDYALCAVQDMTVPVMNASEGLENYEMCRPFLSLDVPLNTYRELSISPTCKYFNAGLLFINLKMWRKERIAERVLSYLRNYNERIQFWDQDGLNAVLYNQWGELDLRWNQIPHIYRYPSWRHSPFDEVDFELARNEPWIIHYAASDKPWNPRSEHPLKGEFYETLKGTQWSDWLP</sequence>
<evidence type="ECO:0000256" key="1">
    <source>
        <dbReference type="ARBA" id="ARBA00022676"/>
    </source>
</evidence>
<proteinExistence type="predicted"/>
<reference evidence="4 5" key="1">
    <citation type="submission" date="2020-07" db="EMBL/GenBank/DDBJ databases">
        <authorList>
            <person name="Feng X."/>
        </authorList>
    </citation>
    <scope>NUCLEOTIDE SEQUENCE [LARGE SCALE GENOMIC DNA]</scope>
    <source>
        <strain evidence="4 5">JCM23202</strain>
    </source>
</reference>
<dbReference type="RefSeq" id="WP_185660801.1">
    <property type="nucleotide sequence ID" value="NZ_CAWPOO010000012.1"/>
</dbReference>
<dbReference type="Gene3D" id="3.90.550.10">
    <property type="entry name" value="Spore Coat Polysaccharide Biosynthesis Protein SpsA, Chain A"/>
    <property type="match status" value="1"/>
</dbReference>
<keyword evidence="1" id="KW-0328">Glycosyltransferase</keyword>
<organism evidence="4 5">
    <name type="scientific">Pelagicoccus albus</name>
    <dbReference type="NCBI Taxonomy" id="415222"/>
    <lineage>
        <taxon>Bacteria</taxon>
        <taxon>Pseudomonadati</taxon>
        <taxon>Verrucomicrobiota</taxon>
        <taxon>Opitutia</taxon>
        <taxon>Puniceicoccales</taxon>
        <taxon>Pelagicoccaceae</taxon>
        <taxon>Pelagicoccus</taxon>
    </lineage>
</organism>
<evidence type="ECO:0000313" key="4">
    <source>
        <dbReference type="EMBL" id="MBC2606932.1"/>
    </source>
</evidence>
<dbReference type="AlphaFoldDB" id="A0A7X1B7F0"/>
<keyword evidence="5" id="KW-1185">Reference proteome</keyword>
<dbReference type="Pfam" id="PF01501">
    <property type="entry name" value="Glyco_transf_8"/>
    <property type="match status" value="1"/>
</dbReference>
<dbReference type="GO" id="GO:0016757">
    <property type="term" value="F:glycosyltransferase activity"/>
    <property type="evidence" value="ECO:0007669"/>
    <property type="project" value="UniProtKB-KW"/>
</dbReference>